<dbReference type="SMART" id="SM00647">
    <property type="entry name" value="IBR"/>
    <property type="match status" value="1"/>
</dbReference>
<keyword evidence="11" id="KW-0862">Zinc</keyword>
<evidence type="ECO:0000256" key="11">
    <source>
        <dbReference type="ARBA" id="ARBA00022833"/>
    </source>
</evidence>
<evidence type="ECO:0000256" key="14">
    <source>
        <dbReference type="PROSITE-ProRule" id="PRU00175"/>
    </source>
</evidence>
<feature type="domain" description="RING-type" evidence="15">
    <location>
        <begin position="139"/>
        <end position="182"/>
    </location>
</feature>
<dbReference type="FunFam" id="3.30.40.10:FF:000051">
    <property type="entry name" value="RBR-type E3 ubiquitin transferase"/>
    <property type="match status" value="1"/>
</dbReference>
<comment type="caution">
    <text evidence="17">The sequence shown here is derived from an EMBL/GenBank/DDBJ whole genome shotgun (WGS) entry which is preliminary data.</text>
</comment>
<keyword evidence="8" id="KW-0677">Repeat</keyword>
<evidence type="ECO:0000313" key="17">
    <source>
        <dbReference type="EMBL" id="CAD8120209.1"/>
    </source>
</evidence>
<name>A0A8S1QXP3_9CILI</name>
<evidence type="ECO:0000256" key="8">
    <source>
        <dbReference type="ARBA" id="ARBA00022737"/>
    </source>
</evidence>
<comment type="pathway">
    <text evidence="3">Protein modification; protein ubiquitination.</text>
</comment>
<comment type="subcellular location">
    <subcellularLocation>
        <location evidence="2">Membrane</location>
        <topology evidence="2">Single-pass membrane protein</topology>
    </subcellularLocation>
</comment>
<dbReference type="PROSITE" id="PS50089">
    <property type="entry name" value="ZF_RING_2"/>
    <property type="match status" value="1"/>
</dbReference>
<evidence type="ECO:0000256" key="13">
    <source>
        <dbReference type="ARBA" id="ARBA00023136"/>
    </source>
</evidence>
<evidence type="ECO:0000256" key="7">
    <source>
        <dbReference type="ARBA" id="ARBA00022723"/>
    </source>
</evidence>
<evidence type="ECO:0000259" key="16">
    <source>
        <dbReference type="PROSITE" id="PS51873"/>
    </source>
</evidence>
<keyword evidence="9 14" id="KW-0863">Zinc-finger</keyword>
<evidence type="ECO:0000313" key="18">
    <source>
        <dbReference type="Proteomes" id="UP000692954"/>
    </source>
</evidence>
<evidence type="ECO:0000259" key="15">
    <source>
        <dbReference type="PROSITE" id="PS50089"/>
    </source>
</evidence>
<evidence type="ECO:0000256" key="9">
    <source>
        <dbReference type="ARBA" id="ARBA00022771"/>
    </source>
</evidence>
<dbReference type="GO" id="GO:0016567">
    <property type="term" value="P:protein ubiquitination"/>
    <property type="evidence" value="ECO:0007669"/>
    <property type="project" value="InterPro"/>
</dbReference>
<dbReference type="PANTHER" id="PTHR11685">
    <property type="entry name" value="RBR FAMILY RING FINGER AND IBR DOMAIN-CONTAINING"/>
    <property type="match status" value="1"/>
</dbReference>
<dbReference type="Pfam" id="PF00097">
    <property type="entry name" value="zf-C3HC4"/>
    <property type="match status" value="1"/>
</dbReference>
<evidence type="ECO:0000256" key="6">
    <source>
        <dbReference type="ARBA" id="ARBA00022692"/>
    </source>
</evidence>
<feature type="domain" description="RING-type" evidence="16">
    <location>
        <begin position="135"/>
        <end position="301"/>
    </location>
</feature>
<proteinExistence type="predicted"/>
<keyword evidence="6" id="KW-0812">Transmembrane</keyword>
<sequence>MNSNHNEQLCQFEQQKSRYQHLYLEVYKSRIFQIHGPKLQQSDTLKCEQNKGEQQSSLDDPVYLDIHDEQEEEIKFEFFKKRQEQREEKKQASKKLLKTYNIIKRFGIRRIRRNDSQNDVESLEINGDLQLMSKVYKECQICLSFRRMHQILQCQHEFCKSCIGAHLKENIIRGNVMIIQCPQQQCREEYQKGQIKELVSINVYEKYERFYSRQLISQNKNVRWCPRVDCEKYVIGKGNNKLVCFCGQQICFKCGNEYHQEISCEQAMDIQYIQVRKELQVNNCPNQERRLQSYDMLQMQI</sequence>
<dbReference type="PROSITE" id="PS00518">
    <property type="entry name" value="ZF_RING_1"/>
    <property type="match status" value="1"/>
</dbReference>
<dbReference type="Proteomes" id="UP000692954">
    <property type="component" value="Unassembled WGS sequence"/>
</dbReference>
<keyword evidence="10" id="KW-0833">Ubl conjugation pathway</keyword>
<protein>
    <recommendedName>
        <fullName evidence="4">RBR-type E3 ubiquitin transferase</fullName>
        <ecNumber evidence="4">2.3.2.31</ecNumber>
    </recommendedName>
</protein>
<keyword evidence="12" id="KW-1133">Transmembrane helix</keyword>
<dbReference type="Pfam" id="PF01485">
    <property type="entry name" value="IBR"/>
    <property type="match status" value="1"/>
</dbReference>
<dbReference type="InterPro" id="IPR031127">
    <property type="entry name" value="E3_UB_ligase_RBR"/>
</dbReference>
<dbReference type="InterPro" id="IPR002867">
    <property type="entry name" value="IBR_dom"/>
</dbReference>
<dbReference type="GO" id="GO:0031090">
    <property type="term" value="C:organelle membrane"/>
    <property type="evidence" value="ECO:0007669"/>
    <property type="project" value="UniProtKB-ARBA"/>
</dbReference>
<keyword evidence="13" id="KW-0472">Membrane</keyword>
<accession>A0A8S1QXP3</accession>
<evidence type="ECO:0000256" key="2">
    <source>
        <dbReference type="ARBA" id="ARBA00004167"/>
    </source>
</evidence>
<dbReference type="GO" id="GO:0005737">
    <property type="term" value="C:cytoplasm"/>
    <property type="evidence" value="ECO:0007669"/>
    <property type="project" value="UniProtKB-ARBA"/>
</dbReference>
<dbReference type="EC" id="2.3.2.31" evidence="4"/>
<evidence type="ECO:0000256" key="4">
    <source>
        <dbReference type="ARBA" id="ARBA00012251"/>
    </source>
</evidence>
<evidence type="ECO:0000256" key="1">
    <source>
        <dbReference type="ARBA" id="ARBA00001798"/>
    </source>
</evidence>
<evidence type="ECO:0000256" key="3">
    <source>
        <dbReference type="ARBA" id="ARBA00004906"/>
    </source>
</evidence>
<evidence type="ECO:0000256" key="12">
    <source>
        <dbReference type="ARBA" id="ARBA00022989"/>
    </source>
</evidence>
<dbReference type="GO" id="GO:0061630">
    <property type="term" value="F:ubiquitin protein ligase activity"/>
    <property type="evidence" value="ECO:0007669"/>
    <property type="project" value="UniProtKB-EC"/>
</dbReference>
<gene>
    <name evidence="17" type="ORF">PSON_ATCC_30995.1.T1250025</name>
</gene>
<dbReference type="OrthoDB" id="69641at2759"/>
<dbReference type="AlphaFoldDB" id="A0A8S1QXP3"/>
<dbReference type="InterPro" id="IPR044066">
    <property type="entry name" value="TRIAD_supradom"/>
</dbReference>
<keyword evidence="5" id="KW-0808">Transferase</keyword>
<keyword evidence="7" id="KW-0479">Metal-binding</keyword>
<keyword evidence="18" id="KW-1185">Reference proteome</keyword>
<dbReference type="EMBL" id="CAJJDN010000125">
    <property type="protein sequence ID" value="CAD8120209.1"/>
    <property type="molecule type" value="Genomic_DNA"/>
</dbReference>
<organism evidence="17 18">
    <name type="scientific">Paramecium sonneborni</name>
    <dbReference type="NCBI Taxonomy" id="65129"/>
    <lineage>
        <taxon>Eukaryota</taxon>
        <taxon>Sar</taxon>
        <taxon>Alveolata</taxon>
        <taxon>Ciliophora</taxon>
        <taxon>Intramacronucleata</taxon>
        <taxon>Oligohymenophorea</taxon>
        <taxon>Peniculida</taxon>
        <taxon>Parameciidae</taxon>
        <taxon>Paramecium</taxon>
    </lineage>
</organism>
<dbReference type="GO" id="GO:0008270">
    <property type="term" value="F:zinc ion binding"/>
    <property type="evidence" value="ECO:0007669"/>
    <property type="project" value="UniProtKB-KW"/>
</dbReference>
<evidence type="ECO:0000256" key="10">
    <source>
        <dbReference type="ARBA" id="ARBA00022786"/>
    </source>
</evidence>
<reference evidence="17" key="1">
    <citation type="submission" date="2021-01" db="EMBL/GenBank/DDBJ databases">
        <authorList>
            <consortium name="Genoscope - CEA"/>
            <person name="William W."/>
        </authorList>
    </citation>
    <scope>NUCLEOTIDE SEQUENCE</scope>
</reference>
<comment type="catalytic activity">
    <reaction evidence="1">
        <text>[E2 ubiquitin-conjugating enzyme]-S-ubiquitinyl-L-cysteine + [acceptor protein]-L-lysine = [E2 ubiquitin-conjugating enzyme]-L-cysteine + [acceptor protein]-N(6)-ubiquitinyl-L-lysine.</text>
        <dbReference type="EC" id="2.3.2.31"/>
    </reaction>
</comment>
<evidence type="ECO:0000256" key="5">
    <source>
        <dbReference type="ARBA" id="ARBA00022679"/>
    </source>
</evidence>
<dbReference type="InterPro" id="IPR018957">
    <property type="entry name" value="Znf_C3HC4_RING-type"/>
</dbReference>
<dbReference type="PROSITE" id="PS51873">
    <property type="entry name" value="TRIAD"/>
    <property type="match status" value="1"/>
</dbReference>
<dbReference type="InterPro" id="IPR001841">
    <property type="entry name" value="Znf_RING"/>
</dbReference>
<dbReference type="InterPro" id="IPR017907">
    <property type="entry name" value="Znf_RING_CS"/>
</dbReference>